<keyword evidence="11" id="KW-0482">Metalloprotease</keyword>
<sequence>MYIDRKWLFIIMGILLIGGIISLSQARILSLILTLPGLLIAITFHEYAHAYAAVKLGDDTPRIQGRLSLNPLTHLDPVGSVLLLFTGIGWGKPVQINPRNFDRKVTMEQGEAIVSVAGPLTNIVLAFILTVIYFFLGKYMAAWLFTTQIGILVNTLIQAAIFTNIGLGVFNLIPLPPLDGSKIFINFMPYNARRWIQEHEQIFYIVFLVIWFTGMASFIISPIIDGISSGIFWLVSKIFSFL</sequence>
<feature type="transmembrane region" description="Helical" evidence="13">
    <location>
        <begin position="72"/>
        <end position="91"/>
    </location>
</feature>
<name>A0A9D1SA97_9FIRM</name>
<keyword evidence="5 15" id="KW-0645">Protease</keyword>
<evidence type="ECO:0000256" key="4">
    <source>
        <dbReference type="ARBA" id="ARBA00022475"/>
    </source>
</evidence>
<protein>
    <submittedName>
        <fullName evidence="15">Site-2 protease family protein</fullName>
    </submittedName>
</protein>
<evidence type="ECO:0000256" key="13">
    <source>
        <dbReference type="SAM" id="Phobius"/>
    </source>
</evidence>
<dbReference type="PANTHER" id="PTHR35864">
    <property type="entry name" value="ZINC METALLOPROTEASE MJ0611-RELATED"/>
    <property type="match status" value="1"/>
</dbReference>
<comment type="caution">
    <text evidence="15">The sequence shown here is derived from an EMBL/GenBank/DDBJ whole genome shotgun (WGS) entry which is preliminary data.</text>
</comment>
<evidence type="ECO:0000256" key="9">
    <source>
        <dbReference type="ARBA" id="ARBA00022833"/>
    </source>
</evidence>
<comment type="cofactor">
    <cofactor evidence="1">
        <name>Zn(2+)</name>
        <dbReference type="ChEBI" id="CHEBI:29105"/>
    </cofactor>
</comment>
<evidence type="ECO:0000256" key="10">
    <source>
        <dbReference type="ARBA" id="ARBA00022989"/>
    </source>
</evidence>
<feature type="domain" description="Peptidase M50" evidence="14">
    <location>
        <begin position="37"/>
        <end position="210"/>
    </location>
</feature>
<evidence type="ECO:0000256" key="7">
    <source>
        <dbReference type="ARBA" id="ARBA00022723"/>
    </source>
</evidence>
<evidence type="ECO:0000313" key="16">
    <source>
        <dbReference type="Proteomes" id="UP000824093"/>
    </source>
</evidence>
<feature type="transmembrane region" description="Helical" evidence="13">
    <location>
        <begin position="202"/>
        <end position="224"/>
    </location>
</feature>
<organism evidence="15 16">
    <name type="scientific">Candidatus Merdicola faecigallinarum</name>
    <dbReference type="NCBI Taxonomy" id="2840862"/>
    <lineage>
        <taxon>Bacteria</taxon>
        <taxon>Bacillati</taxon>
        <taxon>Bacillota</taxon>
        <taxon>Clostridia</taxon>
        <taxon>Candidatus Merdicola</taxon>
    </lineage>
</organism>
<dbReference type="GO" id="GO:0006508">
    <property type="term" value="P:proteolysis"/>
    <property type="evidence" value="ECO:0007669"/>
    <property type="project" value="UniProtKB-KW"/>
</dbReference>
<feature type="transmembrane region" description="Helical" evidence="13">
    <location>
        <begin position="148"/>
        <end position="173"/>
    </location>
</feature>
<dbReference type="Proteomes" id="UP000824093">
    <property type="component" value="Unassembled WGS sequence"/>
</dbReference>
<comment type="similarity">
    <text evidence="3">Belongs to the peptidase M50B family.</text>
</comment>
<dbReference type="CDD" id="cd06158">
    <property type="entry name" value="S2P-M50_like_1"/>
    <property type="match status" value="1"/>
</dbReference>
<accession>A0A9D1SA97</accession>
<comment type="subcellular location">
    <subcellularLocation>
        <location evidence="2">Cell membrane</location>
        <topology evidence="2">Multi-pass membrane protein</topology>
    </subcellularLocation>
</comment>
<dbReference type="Pfam" id="PF02163">
    <property type="entry name" value="Peptidase_M50"/>
    <property type="match status" value="1"/>
</dbReference>
<keyword evidence="4" id="KW-1003">Cell membrane</keyword>
<keyword evidence="12 13" id="KW-0472">Membrane</keyword>
<reference evidence="15" key="1">
    <citation type="submission" date="2020-10" db="EMBL/GenBank/DDBJ databases">
        <authorList>
            <person name="Gilroy R."/>
        </authorList>
    </citation>
    <scope>NUCLEOTIDE SEQUENCE</scope>
    <source>
        <strain evidence="15">CHK195-15760</strain>
    </source>
</reference>
<dbReference type="GO" id="GO:0005886">
    <property type="term" value="C:plasma membrane"/>
    <property type="evidence" value="ECO:0007669"/>
    <property type="project" value="UniProtKB-SubCell"/>
</dbReference>
<reference evidence="15" key="2">
    <citation type="journal article" date="2021" name="PeerJ">
        <title>Extensive microbial diversity within the chicken gut microbiome revealed by metagenomics and culture.</title>
        <authorList>
            <person name="Gilroy R."/>
            <person name="Ravi A."/>
            <person name="Getino M."/>
            <person name="Pursley I."/>
            <person name="Horton D.L."/>
            <person name="Alikhan N.F."/>
            <person name="Baker D."/>
            <person name="Gharbi K."/>
            <person name="Hall N."/>
            <person name="Watson M."/>
            <person name="Adriaenssens E.M."/>
            <person name="Foster-Nyarko E."/>
            <person name="Jarju S."/>
            <person name="Secka A."/>
            <person name="Antonio M."/>
            <person name="Oren A."/>
            <person name="Chaudhuri R.R."/>
            <person name="La Ragione R."/>
            <person name="Hildebrand F."/>
            <person name="Pallen M.J."/>
        </authorList>
    </citation>
    <scope>NUCLEOTIDE SEQUENCE</scope>
    <source>
        <strain evidence="15">CHK195-15760</strain>
    </source>
</reference>
<evidence type="ECO:0000256" key="11">
    <source>
        <dbReference type="ARBA" id="ARBA00023049"/>
    </source>
</evidence>
<evidence type="ECO:0000256" key="5">
    <source>
        <dbReference type="ARBA" id="ARBA00022670"/>
    </source>
</evidence>
<evidence type="ECO:0000256" key="3">
    <source>
        <dbReference type="ARBA" id="ARBA00007931"/>
    </source>
</evidence>
<dbReference type="GO" id="GO:0008237">
    <property type="term" value="F:metallopeptidase activity"/>
    <property type="evidence" value="ECO:0007669"/>
    <property type="project" value="UniProtKB-KW"/>
</dbReference>
<gene>
    <name evidence="15" type="ORF">IAB70_06860</name>
</gene>
<evidence type="ECO:0000256" key="6">
    <source>
        <dbReference type="ARBA" id="ARBA00022692"/>
    </source>
</evidence>
<dbReference type="AlphaFoldDB" id="A0A9D1SA97"/>
<dbReference type="InterPro" id="IPR008915">
    <property type="entry name" value="Peptidase_M50"/>
</dbReference>
<keyword evidence="9" id="KW-0862">Zinc</keyword>
<dbReference type="GO" id="GO:0046872">
    <property type="term" value="F:metal ion binding"/>
    <property type="evidence" value="ECO:0007669"/>
    <property type="project" value="UniProtKB-KW"/>
</dbReference>
<keyword evidence="8" id="KW-0378">Hydrolase</keyword>
<evidence type="ECO:0000256" key="1">
    <source>
        <dbReference type="ARBA" id="ARBA00001947"/>
    </source>
</evidence>
<keyword evidence="10 13" id="KW-1133">Transmembrane helix</keyword>
<feature type="transmembrane region" description="Helical" evidence="13">
    <location>
        <begin position="112"/>
        <end position="136"/>
    </location>
</feature>
<dbReference type="InterPro" id="IPR044537">
    <property type="entry name" value="Rip2-like"/>
</dbReference>
<evidence type="ECO:0000259" key="14">
    <source>
        <dbReference type="Pfam" id="PF02163"/>
    </source>
</evidence>
<feature type="transmembrane region" description="Helical" evidence="13">
    <location>
        <begin position="6"/>
        <end position="24"/>
    </location>
</feature>
<dbReference type="PANTHER" id="PTHR35864:SF1">
    <property type="entry name" value="ZINC METALLOPROTEASE YWHC-RELATED"/>
    <property type="match status" value="1"/>
</dbReference>
<evidence type="ECO:0000313" key="15">
    <source>
        <dbReference type="EMBL" id="HIU52312.1"/>
    </source>
</evidence>
<keyword evidence="6 13" id="KW-0812">Transmembrane</keyword>
<evidence type="ECO:0000256" key="8">
    <source>
        <dbReference type="ARBA" id="ARBA00022801"/>
    </source>
</evidence>
<evidence type="ECO:0000256" key="2">
    <source>
        <dbReference type="ARBA" id="ARBA00004651"/>
    </source>
</evidence>
<evidence type="ECO:0000256" key="12">
    <source>
        <dbReference type="ARBA" id="ARBA00023136"/>
    </source>
</evidence>
<dbReference type="EMBL" id="DVNH01000050">
    <property type="protein sequence ID" value="HIU52312.1"/>
    <property type="molecule type" value="Genomic_DNA"/>
</dbReference>
<proteinExistence type="inferred from homology"/>
<dbReference type="InterPro" id="IPR052348">
    <property type="entry name" value="Metallopeptidase_M50B"/>
</dbReference>
<keyword evidence="7" id="KW-0479">Metal-binding</keyword>